<dbReference type="Gene3D" id="3.90.226.10">
    <property type="entry name" value="2-enoyl-CoA Hydratase, Chain A, domain 1"/>
    <property type="match status" value="1"/>
</dbReference>
<keyword evidence="3 5" id="KW-0378">Hydrolase</keyword>
<dbReference type="Pfam" id="PF03572">
    <property type="entry name" value="Peptidase_S41"/>
    <property type="match status" value="1"/>
</dbReference>
<dbReference type="InterPro" id="IPR054625">
    <property type="entry name" value="Cterm_S41_CtpB"/>
</dbReference>
<dbReference type="CDD" id="cd06782">
    <property type="entry name" value="cpPDZ_CPP-like"/>
    <property type="match status" value="1"/>
</dbReference>
<dbReference type="SMART" id="SM00245">
    <property type="entry name" value="TSPc"/>
    <property type="match status" value="1"/>
</dbReference>
<dbReference type="SMART" id="SM00228">
    <property type="entry name" value="PDZ"/>
    <property type="match status" value="1"/>
</dbReference>
<accession>A0ABT5ASL6</accession>
<dbReference type="CDD" id="cd07560">
    <property type="entry name" value="Peptidase_S41_CPP"/>
    <property type="match status" value="1"/>
</dbReference>
<gene>
    <name evidence="8" type="ORF">PN457_08450</name>
</gene>
<dbReference type="InterPro" id="IPR029045">
    <property type="entry name" value="ClpP/crotonase-like_dom_sf"/>
</dbReference>
<dbReference type="PANTHER" id="PTHR32060">
    <property type="entry name" value="TAIL-SPECIFIC PROTEASE"/>
    <property type="match status" value="1"/>
</dbReference>
<dbReference type="PANTHER" id="PTHR32060:SF30">
    <property type="entry name" value="CARBOXY-TERMINAL PROCESSING PROTEASE CTPA"/>
    <property type="match status" value="1"/>
</dbReference>
<proteinExistence type="inferred from homology"/>
<dbReference type="InterPro" id="IPR036034">
    <property type="entry name" value="PDZ_sf"/>
</dbReference>
<feature type="domain" description="PDZ" evidence="7">
    <location>
        <begin position="112"/>
        <end position="182"/>
    </location>
</feature>
<evidence type="ECO:0000256" key="4">
    <source>
        <dbReference type="ARBA" id="ARBA00022825"/>
    </source>
</evidence>
<evidence type="ECO:0000313" key="9">
    <source>
        <dbReference type="Proteomes" id="UP001212499"/>
    </source>
</evidence>
<dbReference type="InterPro" id="IPR041489">
    <property type="entry name" value="PDZ_6"/>
</dbReference>
<evidence type="ECO:0000256" key="5">
    <source>
        <dbReference type="RuleBase" id="RU004404"/>
    </source>
</evidence>
<dbReference type="EMBL" id="JAQMUH010000095">
    <property type="protein sequence ID" value="MDB9539683.1"/>
    <property type="molecule type" value="Genomic_DNA"/>
</dbReference>
<dbReference type="RefSeq" id="WP_271732636.1">
    <property type="nucleotide sequence ID" value="NZ_JANQDP010000097.1"/>
</dbReference>
<dbReference type="PROSITE" id="PS50106">
    <property type="entry name" value="PDZ"/>
    <property type="match status" value="1"/>
</dbReference>
<keyword evidence="9" id="KW-1185">Reference proteome</keyword>
<sequence>MNQSAKGYSPLQLVLIGGAIATTTTVSVFGSGWTRCVLAAFEDSPKALVDQVWQLVNREYVDGSFNQQDWLATRQSLLSKEYSSHEQAYVAIREALQQLGDPYTRFMDPQQYQSLARQTSGEVSGIGIRMEVNQQTRRLTVVEAIANSPAFKAGIKAGDEILAIDGQTTDKIGVEKASELIRGQVGAPITLRLGRIGRGAFDLQLRRATIEVPTVHYTLQQEGNRRIGYIRLREFGGHTSDQMRRAIRDLNSQNADAFVLDLRGNPGGLLNSSIEIARMWLDNGGIVRTVNRAGGSELTHANRTALTRRPLAILVDGNSASASEILTGALKDNNRAVVIGSQTFGKAMVQSVHELVDGSGLAVTIAHYYTPKGTDINKKGIVPDIKINLTAAQQRQLASNPDLFGTRNDPQYAGAIAALSGENFAQPPAPQTNQPVGSSMRN</sequence>
<dbReference type="NCBIfam" id="TIGR00225">
    <property type="entry name" value="prc"/>
    <property type="match status" value="1"/>
</dbReference>
<name>A0ABT5ASL6_9CYAN</name>
<keyword evidence="4 5" id="KW-0720">Serine protease</keyword>
<comment type="similarity">
    <text evidence="1 5">Belongs to the peptidase S41A family.</text>
</comment>
<dbReference type="SUPFAM" id="SSF52096">
    <property type="entry name" value="ClpP/crotonase"/>
    <property type="match status" value="1"/>
</dbReference>
<evidence type="ECO:0000256" key="2">
    <source>
        <dbReference type="ARBA" id="ARBA00022670"/>
    </source>
</evidence>
<dbReference type="SUPFAM" id="SSF50156">
    <property type="entry name" value="PDZ domain-like"/>
    <property type="match status" value="1"/>
</dbReference>
<feature type="compositionally biased region" description="Polar residues" evidence="6">
    <location>
        <begin position="431"/>
        <end position="442"/>
    </location>
</feature>
<comment type="caution">
    <text evidence="8">The sequence shown here is derived from an EMBL/GenBank/DDBJ whole genome shotgun (WGS) entry which is preliminary data.</text>
</comment>
<protein>
    <submittedName>
        <fullName evidence="8">S41 family peptidase</fullName>
    </submittedName>
</protein>
<dbReference type="Gene3D" id="3.30.750.44">
    <property type="match status" value="1"/>
</dbReference>
<evidence type="ECO:0000313" key="8">
    <source>
        <dbReference type="EMBL" id="MDB9539683.1"/>
    </source>
</evidence>
<dbReference type="InterPro" id="IPR004447">
    <property type="entry name" value="Peptidase_S41A"/>
</dbReference>
<dbReference type="InterPro" id="IPR001478">
    <property type="entry name" value="PDZ"/>
</dbReference>
<evidence type="ECO:0000256" key="1">
    <source>
        <dbReference type="ARBA" id="ARBA00009179"/>
    </source>
</evidence>
<feature type="region of interest" description="Disordered" evidence="6">
    <location>
        <begin position="422"/>
        <end position="442"/>
    </location>
</feature>
<evidence type="ECO:0000256" key="3">
    <source>
        <dbReference type="ARBA" id="ARBA00022801"/>
    </source>
</evidence>
<dbReference type="InterPro" id="IPR005151">
    <property type="entry name" value="Tail-specific_protease"/>
</dbReference>
<organism evidence="8 9">
    <name type="scientific">Anabaenopsis arnoldii</name>
    <dbReference type="NCBI Taxonomy" id="2152938"/>
    <lineage>
        <taxon>Bacteria</taxon>
        <taxon>Bacillati</taxon>
        <taxon>Cyanobacteriota</taxon>
        <taxon>Cyanophyceae</taxon>
        <taxon>Nostocales</taxon>
        <taxon>Nodulariaceae</taxon>
        <taxon>Anabaenopsis</taxon>
    </lineage>
</organism>
<dbReference type="Gene3D" id="2.30.42.10">
    <property type="match status" value="1"/>
</dbReference>
<dbReference type="Proteomes" id="UP001212499">
    <property type="component" value="Unassembled WGS sequence"/>
</dbReference>
<dbReference type="NCBIfam" id="NF045589">
    <property type="entry name" value="Cterm_S41_CtpB"/>
    <property type="match status" value="1"/>
</dbReference>
<dbReference type="Pfam" id="PF17820">
    <property type="entry name" value="PDZ_6"/>
    <property type="match status" value="1"/>
</dbReference>
<evidence type="ECO:0000256" key="6">
    <source>
        <dbReference type="SAM" id="MobiDB-lite"/>
    </source>
</evidence>
<evidence type="ECO:0000259" key="7">
    <source>
        <dbReference type="PROSITE" id="PS50106"/>
    </source>
</evidence>
<reference evidence="8 9" key="1">
    <citation type="submission" date="2023-01" db="EMBL/GenBank/DDBJ databases">
        <title>Genomes from the Australian National Cyanobacteria Reference Collection.</title>
        <authorList>
            <person name="Willis A."/>
            <person name="Lee E.M.F."/>
        </authorList>
    </citation>
    <scope>NUCLEOTIDE SEQUENCE [LARGE SCALE GENOMIC DNA]</scope>
    <source>
        <strain evidence="8 9">CS-1033</strain>
    </source>
</reference>
<keyword evidence="2 5" id="KW-0645">Protease</keyword>